<dbReference type="CDD" id="cd00306">
    <property type="entry name" value="Peptidases_S8_S53"/>
    <property type="match status" value="1"/>
</dbReference>
<gene>
    <name evidence="7" type="ORF">OOU_Y34scaffold00250g1</name>
</gene>
<evidence type="ECO:0000313" key="7">
    <source>
        <dbReference type="EMBL" id="ELQ41837.1"/>
    </source>
</evidence>
<sequence length="713" mass="81008">MQMHNENIVLLARSSKSLTEIFRVLRKGENRDKTLKDVYSNCAARCWWVYSQTTRIESAVDPNDEIILQILNQLESISSFQASESRYARLRILNERWGSRHGCESSEHWELARTCLDARFADGTALRDNFTDALMEWIDIIEMRFPEDGFQSPQRNVRGKRNRNHEPSYTVSHAAQSLFEALRASANCSCHPAQELAAKLCLSTHRAFIVDTYAADDFRMFLESPKWLQEAHVWALRDPGSSEVYFALYDKLGYSRFTNSGSSSSKELQKLCAQIQQDSAAKRRLELEIKQGRLYKHTSFPRPRLIDEKKPPVSLHFFLAERSHCLTEKTKRILAVLLSYALLHLHETPWIKPTWDSSQILFLQTCKSAIPLNPFVKAPLSEALVDLTPGRNLSQEGEPDDILGHPFPGLVAFAAMLMELSSATPLETLWSDYEIDGAVCCTDAERLSFIFDKFRRDTGEKSKFNQSIDKCLTPATWMDHEDTPLCGQVLRSVIYQEVVMPLEDELSWILGDIIDTLDELAANINFGSWGQVFQSQQGNEFAFSPSLQALNLSNPSMHLCPPDVRQGQLLQNTRFFDGDELSSDNPQRSAKYAAWRESVKKVHDTFLAPTQGLSSNRVKIAVLDTGIDEEHPYIFARDERVVERYNWLAETRRRNVTDVTDVRDNNGHGTFVTGLLLDHAPGADLYVAKISENGTPAPPRLISEASTWHFPPT</sequence>
<evidence type="ECO:0000256" key="3">
    <source>
        <dbReference type="ARBA" id="ARBA00022825"/>
    </source>
</evidence>
<evidence type="ECO:0000259" key="5">
    <source>
        <dbReference type="Pfam" id="PF00082"/>
    </source>
</evidence>
<dbReference type="InterPro" id="IPR000209">
    <property type="entry name" value="Peptidase_S8/S53_dom"/>
</dbReference>
<dbReference type="GO" id="GO:0004252">
    <property type="term" value="F:serine-type endopeptidase activity"/>
    <property type="evidence" value="ECO:0007669"/>
    <property type="project" value="InterPro"/>
</dbReference>
<feature type="domain" description="Peptidase S8/S53" evidence="5">
    <location>
        <begin position="616"/>
        <end position="690"/>
    </location>
</feature>
<dbReference type="Gene3D" id="3.40.50.200">
    <property type="entry name" value="Peptidase S8/S53 domain"/>
    <property type="match status" value="1"/>
</dbReference>
<dbReference type="PROSITE" id="PS51892">
    <property type="entry name" value="SUBTILASE"/>
    <property type="match status" value="1"/>
</dbReference>
<keyword evidence="3" id="KW-0720">Serine protease</keyword>
<dbReference type="InterPro" id="IPR036852">
    <property type="entry name" value="Peptidase_S8/S53_dom_sf"/>
</dbReference>
<dbReference type="InterPro" id="IPR023827">
    <property type="entry name" value="Peptidase_S8_Asp-AS"/>
</dbReference>
<dbReference type="Pfam" id="PF24476">
    <property type="entry name" value="DUF7580"/>
    <property type="match status" value="1"/>
</dbReference>
<dbReference type="PANTHER" id="PTHR35186">
    <property type="entry name" value="ANK_REP_REGION DOMAIN-CONTAINING PROTEIN"/>
    <property type="match status" value="1"/>
</dbReference>
<evidence type="ECO:0008006" key="8">
    <source>
        <dbReference type="Google" id="ProtNLM"/>
    </source>
</evidence>
<evidence type="ECO:0000256" key="4">
    <source>
        <dbReference type="PROSITE-ProRule" id="PRU01240"/>
    </source>
</evidence>
<comment type="similarity">
    <text evidence="4">Belongs to the peptidase S8 family.</text>
</comment>
<dbReference type="GO" id="GO:0006508">
    <property type="term" value="P:proteolysis"/>
    <property type="evidence" value="ECO:0007669"/>
    <property type="project" value="UniProtKB-KW"/>
</dbReference>
<dbReference type="PRINTS" id="PR00723">
    <property type="entry name" value="SUBTILISIN"/>
</dbReference>
<evidence type="ECO:0000259" key="6">
    <source>
        <dbReference type="Pfam" id="PF24476"/>
    </source>
</evidence>
<dbReference type="Pfam" id="PF00082">
    <property type="entry name" value="Peptidase_S8"/>
    <property type="match status" value="1"/>
</dbReference>
<dbReference type="PANTHER" id="PTHR35186:SF4">
    <property type="entry name" value="PRION-INHIBITION AND PROPAGATION HELO DOMAIN-CONTAINING PROTEIN"/>
    <property type="match status" value="1"/>
</dbReference>
<reference evidence="7" key="1">
    <citation type="journal article" date="2012" name="PLoS Genet.">
        <title>Comparative analysis of the genomes of two field isolates of the rice blast fungus Magnaporthe oryzae.</title>
        <authorList>
            <person name="Xue M."/>
            <person name="Yang J."/>
            <person name="Li Z."/>
            <person name="Hu S."/>
            <person name="Yao N."/>
            <person name="Dean R.A."/>
            <person name="Zhao W."/>
            <person name="Shen M."/>
            <person name="Zhang H."/>
            <person name="Li C."/>
            <person name="Liu L."/>
            <person name="Cao L."/>
            <person name="Xu X."/>
            <person name="Xing Y."/>
            <person name="Hsiang T."/>
            <person name="Zhang Z."/>
            <person name="Xu J.R."/>
            <person name="Peng Y.L."/>
        </authorList>
    </citation>
    <scope>NUCLEOTIDE SEQUENCE</scope>
    <source>
        <strain evidence="7">Y34</strain>
    </source>
</reference>
<keyword evidence="1" id="KW-0645">Protease</keyword>
<keyword evidence="2" id="KW-0378">Hydrolase</keyword>
<dbReference type="Proteomes" id="UP000011086">
    <property type="component" value="Unassembled WGS sequence"/>
</dbReference>
<dbReference type="InterPro" id="IPR056002">
    <property type="entry name" value="DUF7580"/>
</dbReference>
<evidence type="ECO:0000256" key="2">
    <source>
        <dbReference type="ARBA" id="ARBA00022801"/>
    </source>
</evidence>
<dbReference type="InterPro" id="IPR015500">
    <property type="entry name" value="Peptidase_S8_subtilisin-rel"/>
</dbReference>
<accession>A0AA97PP66</accession>
<protein>
    <recommendedName>
        <fullName evidence="8">Peptidase S8/S53 domain-containing protein</fullName>
    </recommendedName>
</protein>
<name>A0AA97PP66_PYRO3</name>
<dbReference type="SUPFAM" id="SSF52743">
    <property type="entry name" value="Subtilisin-like"/>
    <property type="match status" value="1"/>
</dbReference>
<dbReference type="PROSITE" id="PS00136">
    <property type="entry name" value="SUBTILASE_ASP"/>
    <property type="match status" value="1"/>
</dbReference>
<proteinExistence type="inferred from homology"/>
<feature type="domain" description="DUF7580" evidence="6">
    <location>
        <begin position="169"/>
        <end position="507"/>
    </location>
</feature>
<dbReference type="EMBL" id="JH793625">
    <property type="protein sequence ID" value="ELQ41837.1"/>
    <property type="molecule type" value="Genomic_DNA"/>
</dbReference>
<organism evidence="7">
    <name type="scientific">Pyricularia oryzae (strain Y34)</name>
    <name type="common">Rice blast fungus</name>
    <name type="synonym">Magnaporthe oryzae</name>
    <dbReference type="NCBI Taxonomy" id="1143189"/>
    <lineage>
        <taxon>Eukaryota</taxon>
        <taxon>Fungi</taxon>
        <taxon>Dikarya</taxon>
        <taxon>Ascomycota</taxon>
        <taxon>Pezizomycotina</taxon>
        <taxon>Sordariomycetes</taxon>
        <taxon>Sordariomycetidae</taxon>
        <taxon>Magnaporthales</taxon>
        <taxon>Pyriculariaceae</taxon>
        <taxon>Pyricularia</taxon>
    </lineage>
</organism>
<comment type="caution">
    <text evidence="4">Lacks conserved residue(s) required for the propagation of feature annotation.</text>
</comment>
<evidence type="ECO:0000256" key="1">
    <source>
        <dbReference type="ARBA" id="ARBA00022670"/>
    </source>
</evidence>
<dbReference type="AlphaFoldDB" id="A0AA97PP66"/>